<dbReference type="Proteomes" id="UP001595685">
    <property type="component" value="Unassembled WGS sequence"/>
</dbReference>
<keyword evidence="3" id="KW-1185">Reference proteome</keyword>
<protein>
    <recommendedName>
        <fullName evidence="4">Secreted protein</fullName>
    </recommendedName>
</protein>
<proteinExistence type="predicted"/>
<gene>
    <name evidence="2" type="ORF">ACFOLH_12760</name>
</gene>
<feature type="region of interest" description="Disordered" evidence="1">
    <location>
        <begin position="41"/>
        <end position="61"/>
    </location>
</feature>
<name>A0ABV7WJ16_9MICO</name>
<organism evidence="2 3">
    <name type="scientific">Aquipuribacter hungaricus</name>
    <dbReference type="NCBI Taxonomy" id="545624"/>
    <lineage>
        <taxon>Bacteria</taxon>
        <taxon>Bacillati</taxon>
        <taxon>Actinomycetota</taxon>
        <taxon>Actinomycetes</taxon>
        <taxon>Micrococcales</taxon>
        <taxon>Intrasporangiaceae</taxon>
        <taxon>Aquipuribacter</taxon>
    </lineage>
</organism>
<sequence>MLPGAGALLVALLVLLTAVVIGHPGDSDSGTNSDIASSDVHVTQHVGEPSSRAASGPSEEGSISLQAFAPFAVAYFGADLSDVPGQLRAPEAPEGDHPPGGGHHHHGGEHGATSLPAVSLMPGSRQVAEGQPEGYLGAVRAAGGRERPD</sequence>
<reference evidence="3" key="1">
    <citation type="journal article" date="2019" name="Int. J. Syst. Evol. Microbiol.">
        <title>The Global Catalogue of Microorganisms (GCM) 10K type strain sequencing project: providing services to taxonomists for standard genome sequencing and annotation.</title>
        <authorList>
            <consortium name="The Broad Institute Genomics Platform"/>
            <consortium name="The Broad Institute Genome Sequencing Center for Infectious Disease"/>
            <person name="Wu L."/>
            <person name="Ma J."/>
        </authorList>
    </citation>
    <scope>NUCLEOTIDE SEQUENCE [LARGE SCALE GENOMIC DNA]</scope>
    <source>
        <strain evidence="3">NCAIM B.02333</strain>
    </source>
</reference>
<accession>A0ABV7WJ16</accession>
<evidence type="ECO:0000313" key="3">
    <source>
        <dbReference type="Proteomes" id="UP001595685"/>
    </source>
</evidence>
<feature type="region of interest" description="Disordered" evidence="1">
    <location>
        <begin position="83"/>
        <end position="149"/>
    </location>
</feature>
<dbReference type="RefSeq" id="WP_340288427.1">
    <property type="nucleotide sequence ID" value="NZ_JBBEOI010000002.1"/>
</dbReference>
<evidence type="ECO:0008006" key="4">
    <source>
        <dbReference type="Google" id="ProtNLM"/>
    </source>
</evidence>
<evidence type="ECO:0000256" key="1">
    <source>
        <dbReference type="SAM" id="MobiDB-lite"/>
    </source>
</evidence>
<evidence type="ECO:0000313" key="2">
    <source>
        <dbReference type="EMBL" id="MFC3689213.1"/>
    </source>
</evidence>
<comment type="caution">
    <text evidence="2">The sequence shown here is derived from an EMBL/GenBank/DDBJ whole genome shotgun (WGS) entry which is preliminary data.</text>
</comment>
<dbReference type="EMBL" id="JBHRWW010000008">
    <property type="protein sequence ID" value="MFC3689213.1"/>
    <property type="molecule type" value="Genomic_DNA"/>
</dbReference>